<dbReference type="EMBL" id="PCRF01000135">
    <property type="protein sequence ID" value="PIP16348.1"/>
    <property type="molecule type" value="Genomic_DNA"/>
</dbReference>
<dbReference type="AlphaFoldDB" id="A0A2G9YAV5"/>
<gene>
    <name evidence="1" type="ORF">COX46_02795</name>
</gene>
<reference evidence="1 2" key="1">
    <citation type="submission" date="2017-09" db="EMBL/GenBank/DDBJ databases">
        <title>Depth-based differentiation of microbial function through sediment-hosted aquifers and enrichment of novel symbionts in the deep terrestrial subsurface.</title>
        <authorList>
            <person name="Probst A.J."/>
            <person name="Ladd B."/>
            <person name="Jarett J.K."/>
            <person name="Geller-Mcgrath D.E."/>
            <person name="Sieber C.M."/>
            <person name="Emerson J.B."/>
            <person name="Anantharaman K."/>
            <person name="Thomas B.C."/>
            <person name="Malmstrom R."/>
            <person name="Stieglmeier M."/>
            <person name="Klingl A."/>
            <person name="Woyke T."/>
            <person name="Ryan C.M."/>
            <person name="Banfield J.F."/>
        </authorList>
    </citation>
    <scope>NUCLEOTIDE SEQUENCE [LARGE SCALE GENOMIC DNA]</scope>
    <source>
        <strain evidence="1">CG23_combo_of_CG06-09_8_20_14_all_48_7</strain>
    </source>
</reference>
<evidence type="ECO:0000313" key="2">
    <source>
        <dbReference type="Proteomes" id="UP000230392"/>
    </source>
</evidence>
<accession>A0A2G9YAV5</accession>
<sequence>MFWKKKPHPQKRLKSQSKKGVNYICSDCGAGEVIPYEVLEDFDMMYPEELLKGPHQFRCEKCKKGVMQPEKYEARVMGFGLYEGLDYTIKKDTKREKS</sequence>
<comment type="caution">
    <text evidence="1">The sequence shown here is derived from an EMBL/GenBank/DDBJ whole genome shotgun (WGS) entry which is preliminary data.</text>
</comment>
<organism evidence="1 2">
    <name type="scientific">bacterium (Candidatus Ratteibacteria) CG23_combo_of_CG06-09_8_20_14_all_48_7</name>
    <dbReference type="NCBI Taxonomy" id="2014292"/>
    <lineage>
        <taxon>Bacteria</taxon>
        <taxon>Candidatus Ratteibacteria</taxon>
    </lineage>
</organism>
<dbReference type="Proteomes" id="UP000230392">
    <property type="component" value="Unassembled WGS sequence"/>
</dbReference>
<name>A0A2G9YAV5_9BACT</name>
<proteinExistence type="predicted"/>
<evidence type="ECO:0000313" key="1">
    <source>
        <dbReference type="EMBL" id="PIP16348.1"/>
    </source>
</evidence>
<protein>
    <submittedName>
        <fullName evidence="1">Uncharacterized protein</fullName>
    </submittedName>
</protein>